<feature type="active site" evidence="8">
    <location>
        <position position="138"/>
    </location>
</feature>
<name>A0ABS1X1G5_9GAMM</name>
<keyword evidence="5 8" id="KW-0378">Hydrolase</keyword>
<evidence type="ECO:0000256" key="9">
    <source>
        <dbReference type="SAM" id="MobiDB-lite"/>
    </source>
</evidence>
<evidence type="ECO:0000313" key="12">
    <source>
        <dbReference type="Proteomes" id="UP000661077"/>
    </source>
</evidence>
<dbReference type="InterPro" id="IPR011990">
    <property type="entry name" value="TPR-like_helical_dom_sf"/>
</dbReference>
<keyword evidence="6 8" id="KW-0862">Zinc</keyword>
<feature type="signal peptide" evidence="8">
    <location>
        <begin position="1"/>
        <end position="29"/>
    </location>
</feature>
<dbReference type="EMBL" id="JAEVLS010000004">
    <property type="protein sequence ID" value="MBM0107068.1"/>
    <property type="molecule type" value="Genomic_DNA"/>
</dbReference>
<keyword evidence="12" id="KW-1185">Reference proteome</keyword>
<feature type="chain" id="PRO_5044905876" description="Putative beta-barrel assembly-enhancing protease" evidence="8">
    <location>
        <begin position="30"/>
        <end position="501"/>
    </location>
</feature>
<sequence length="501" mass="53950" precursor="true">MKIPTFPKLKALLCATLASLVLVGGTSVADPEDLPDIGSPAQAMLTLEDEYQIGRMIVRGLRDQDQILEDPEVTEYIRSLGYKLSSQAHDGSQRFNFFMVRDNSINAFALPGGFIGVNTGLFLKTENESELAGVLAHEIAHVTQRHIARSIAAQSRSSLVSTAAMLAAILVGAAAGGGDAAMAGVAAAQSLAIQQQISFTRSNESEADRVGLGILARSGFDPNGMPTFFETMSRLAGGSEINIPEMLRTHPVSTNRIAETKERAAQLDVTPAPQSLSYALTRERLRVLSTPPGEDPRSYYAATINNEPDATSAQVYGQALAMMMAGQAAQAVPILERLRAADPTMLQYHTALGQAQLQAGDGNASLQTLKRARELFPRNVAVTTRYAETLMQKGDAKKAHEILLDLFNTVPPTPEQAKLTARAANAAGDVADSYYYMSEYHILSGDLLLAVNQLQLALAVPKISDVQRARFEARLDEIQQALPKRAPRRPIEASNGGRRAN</sequence>
<feature type="domain" description="Peptidase M48" evidence="10">
    <location>
        <begin position="74"/>
        <end position="263"/>
    </location>
</feature>
<dbReference type="Gene3D" id="3.30.2010.10">
    <property type="entry name" value="Metalloproteases ('zincins'), catalytic domain"/>
    <property type="match status" value="1"/>
</dbReference>
<feature type="region of interest" description="Disordered" evidence="9">
    <location>
        <begin position="482"/>
        <end position="501"/>
    </location>
</feature>
<keyword evidence="7 8" id="KW-0482">Metalloprotease</keyword>
<comment type="cofactor">
    <cofactor evidence="8">
        <name>Zn(2+)</name>
        <dbReference type="ChEBI" id="CHEBI:29105"/>
    </cofactor>
    <text evidence="8">Binds 1 zinc ion per subunit.</text>
</comment>
<evidence type="ECO:0000256" key="3">
    <source>
        <dbReference type="ARBA" id="ARBA00022729"/>
    </source>
</evidence>
<dbReference type="PANTHER" id="PTHR22726">
    <property type="entry name" value="METALLOENDOPEPTIDASE OMA1"/>
    <property type="match status" value="1"/>
</dbReference>
<feature type="active site" description="Proton donor" evidence="8">
    <location>
        <position position="208"/>
    </location>
</feature>
<evidence type="ECO:0000256" key="4">
    <source>
        <dbReference type="ARBA" id="ARBA00022764"/>
    </source>
</evidence>
<evidence type="ECO:0000256" key="1">
    <source>
        <dbReference type="ARBA" id="ARBA00022670"/>
    </source>
</evidence>
<dbReference type="PANTHER" id="PTHR22726:SF1">
    <property type="entry name" value="METALLOENDOPEPTIDASE OMA1, MITOCHONDRIAL"/>
    <property type="match status" value="1"/>
</dbReference>
<comment type="similarity">
    <text evidence="8">Belongs to the peptidase M48 family. BepA subfamily.</text>
</comment>
<dbReference type="SUPFAM" id="SSF48452">
    <property type="entry name" value="TPR-like"/>
    <property type="match status" value="1"/>
</dbReference>
<dbReference type="InterPro" id="IPR001915">
    <property type="entry name" value="Peptidase_M48"/>
</dbReference>
<keyword evidence="1 8" id="KW-0645">Protease</keyword>
<dbReference type="EC" id="3.4.-.-" evidence="8"/>
<keyword evidence="3 8" id="KW-0732">Signal</keyword>
<dbReference type="RefSeq" id="WP_203169176.1">
    <property type="nucleotide sequence ID" value="NZ_JAEVLS010000004.1"/>
</dbReference>
<dbReference type="InterPro" id="IPR051156">
    <property type="entry name" value="Mito/Outer_Membr_Metalloprot"/>
</dbReference>
<evidence type="ECO:0000313" key="11">
    <source>
        <dbReference type="EMBL" id="MBM0107068.1"/>
    </source>
</evidence>
<dbReference type="CDD" id="cd07333">
    <property type="entry name" value="M48C_bepA_like"/>
    <property type="match status" value="1"/>
</dbReference>
<feature type="binding site" evidence="8">
    <location>
        <position position="204"/>
    </location>
    <ligand>
        <name>Zn(2+)</name>
        <dbReference type="ChEBI" id="CHEBI:29105"/>
        <note>catalytic</note>
    </ligand>
</feature>
<dbReference type="Pfam" id="PF14559">
    <property type="entry name" value="TPR_19"/>
    <property type="match status" value="1"/>
</dbReference>
<reference evidence="11 12" key="1">
    <citation type="journal article" date="2021" name="Int. J. Syst. Evol. Microbiol.">
        <title>Steroidobacter gossypii sp. nov., isolated from soil of cotton cropping field.</title>
        <authorList>
            <person name="Huang R."/>
            <person name="Yang S."/>
            <person name="Zhen C."/>
            <person name="Liu W."/>
        </authorList>
    </citation>
    <scope>NUCLEOTIDE SEQUENCE [LARGE SCALE GENOMIC DNA]</scope>
    <source>
        <strain evidence="11 12">S1-65</strain>
    </source>
</reference>
<keyword evidence="4 8" id="KW-0574">Periplasm</keyword>
<dbReference type="Gene3D" id="1.25.40.10">
    <property type="entry name" value="Tetratricopeptide repeat domain"/>
    <property type="match status" value="1"/>
</dbReference>
<feature type="binding site" evidence="8">
    <location>
        <position position="137"/>
    </location>
    <ligand>
        <name>Zn(2+)</name>
        <dbReference type="ChEBI" id="CHEBI:29105"/>
        <note>catalytic</note>
    </ligand>
</feature>
<evidence type="ECO:0000256" key="8">
    <source>
        <dbReference type="HAMAP-Rule" id="MF_00997"/>
    </source>
</evidence>
<dbReference type="Proteomes" id="UP000661077">
    <property type="component" value="Unassembled WGS sequence"/>
</dbReference>
<gene>
    <name evidence="11" type="ORF">JM946_20225</name>
</gene>
<evidence type="ECO:0000256" key="2">
    <source>
        <dbReference type="ARBA" id="ARBA00022723"/>
    </source>
</evidence>
<accession>A0ABS1X1G5</accession>
<evidence type="ECO:0000259" key="10">
    <source>
        <dbReference type="Pfam" id="PF01435"/>
    </source>
</evidence>
<dbReference type="InterPro" id="IPR030873">
    <property type="entry name" value="Protease_BepA"/>
</dbReference>
<feature type="binding site" evidence="8">
    <location>
        <position position="141"/>
    </location>
    <ligand>
        <name>Zn(2+)</name>
        <dbReference type="ChEBI" id="CHEBI:29105"/>
        <note>catalytic</note>
    </ligand>
</feature>
<organism evidence="11 12">
    <name type="scientific">Steroidobacter gossypii</name>
    <dbReference type="NCBI Taxonomy" id="2805490"/>
    <lineage>
        <taxon>Bacteria</taxon>
        <taxon>Pseudomonadati</taxon>
        <taxon>Pseudomonadota</taxon>
        <taxon>Gammaproteobacteria</taxon>
        <taxon>Steroidobacterales</taxon>
        <taxon>Steroidobacteraceae</taxon>
        <taxon>Steroidobacter</taxon>
    </lineage>
</organism>
<proteinExistence type="inferred from homology"/>
<evidence type="ECO:0000256" key="5">
    <source>
        <dbReference type="ARBA" id="ARBA00022801"/>
    </source>
</evidence>
<comment type="caution">
    <text evidence="11">The sequence shown here is derived from an EMBL/GenBank/DDBJ whole genome shotgun (WGS) entry which is preliminary data.</text>
</comment>
<comment type="function">
    <text evidence="8">Functions as both a chaperone and a metalloprotease. Maintains the integrity of the outer membrane by promoting either the assembly or the elimination of outer membrane proteins, depending on their folding state.</text>
</comment>
<evidence type="ECO:0000256" key="7">
    <source>
        <dbReference type="ARBA" id="ARBA00023049"/>
    </source>
</evidence>
<dbReference type="Pfam" id="PF01435">
    <property type="entry name" value="Peptidase_M48"/>
    <property type="match status" value="1"/>
</dbReference>
<dbReference type="HAMAP" id="MF_00997">
    <property type="entry name" value="Protease_BepA"/>
    <property type="match status" value="1"/>
</dbReference>
<keyword evidence="2 8" id="KW-0479">Metal-binding</keyword>
<protein>
    <recommendedName>
        <fullName evidence="8">Putative beta-barrel assembly-enhancing protease</fullName>
        <ecNumber evidence="8">3.4.-.-</ecNumber>
    </recommendedName>
</protein>
<comment type="subcellular location">
    <subcellularLocation>
        <location evidence="8">Periplasm</location>
    </subcellularLocation>
</comment>
<evidence type="ECO:0000256" key="6">
    <source>
        <dbReference type="ARBA" id="ARBA00022833"/>
    </source>
</evidence>